<gene>
    <name evidence="1" type="ORF">SAMN05877753_109159</name>
</gene>
<reference evidence="1 2" key="1">
    <citation type="submission" date="2017-08" db="EMBL/GenBank/DDBJ databases">
        <authorList>
            <person name="de Groot N.N."/>
        </authorList>
    </citation>
    <scope>NUCLEOTIDE SEQUENCE [LARGE SCALE GENOMIC DNA]</scope>
    <source>
        <strain evidence="1 2">JC228</strain>
    </source>
</reference>
<dbReference type="InterPro" id="IPR043519">
    <property type="entry name" value="NT_sf"/>
</dbReference>
<protein>
    <recommendedName>
        <fullName evidence="3">Nucleotidyltransferase-like protein</fullName>
    </recommendedName>
</protein>
<organism evidence="1 2">
    <name type="scientific">Bacillus oleivorans</name>
    <dbReference type="NCBI Taxonomy" id="1448271"/>
    <lineage>
        <taxon>Bacteria</taxon>
        <taxon>Bacillati</taxon>
        <taxon>Bacillota</taxon>
        <taxon>Bacilli</taxon>
        <taxon>Bacillales</taxon>
        <taxon>Bacillaceae</taxon>
        <taxon>Bacillus</taxon>
    </lineage>
</organism>
<dbReference type="RefSeq" id="WP_245855969.1">
    <property type="nucleotide sequence ID" value="NZ_JBEPMQ010000009.1"/>
</dbReference>
<keyword evidence="2" id="KW-1185">Reference proteome</keyword>
<dbReference type="AlphaFoldDB" id="A0A285D3W3"/>
<dbReference type="Proteomes" id="UP000219546">
    <property type="component" value="Unassembled WGS sequence"/>
</dbReference>
<evidence type="ECO:0000313" key="1">
    <source>
        <dbReference type="EMBL" id="SNX74517.1"/>
    </source>
</evidence>
<proteinExistence type="predicted"/>
<evidence type="ECO:0000313" key="2">
    <source>
        <dbReference type="Proteomes" id="UP000219546"/>
    </source>
</evidence>
<sequence>MKHSPESAAYKFITTYFPGCDGALLSGSVIRGEGTSASDLDIVIFQKDLPSAYRETFHLFDWPIEAFVHNFTSYRVFFESDRDRARPSLARMIAEGQVIKEHDFLHYVKKEAEELLKAGPEPWTEGTLQTKRYMLTDVLYDFIGAENPKEELSIAAALADQIHEFVLRTNQQWLGYSKWVYRALLAFDPVLAEKYYQAFHVYYRTGEKKLIIALADEVLEPFGGRLVEGYSAGKI</sequence>
<evidence type="ECO:0008006" key="3">
    <source>
        <dbReference type="Google" id="ProtNLM"/>
    </source>
</evidence>
<dbReference type="CDD" id="cd05403">
    <property type="entry name" value="NT_KNTase_like"/>
    <property type="match status" value="1"/>
</dbReference>
<dbReference type="Gene3D" id="3.30.460.10">
    <property type="entry name" value="Beta Polymerase, domain 2"/>
    <property type="match status" value="1"/>
</dbReference>
<name>A0A285D3W3_9BACI</name>
<accession>A0A285D3W3</accession>
<dbReference type="EMBL" id="OAOP01000009">
    <property type="protein sequence ID" value="SNX74517.1"/>
    <property type="molecule type" value="Genomic_DNA"/>
</dbReference>
<dbReference type="SUPFAM" id="SSF81301">
    <property type="entry name" value="Nucleotidyltransferase"/>
    <property type="match status" value="1"/>
</dbReference>